<dbReference type="InterPro" id="IPR001098">
    <property type="entry name" value="DNA-dir_DNA_pol_A_palm_dom"/>
</dbReference>
<dbReference type="SMART" id="SM00482">
    <property type="entry name" value="POLAc"/>
    <property type="match status" value="1"/>
</dbReference>
<dbReference type="Gene3D" id="3.30.70.370">
    <property type="match status" value="1"/>
</dbReference>
<feature type="domain" description="DNA-directed DNA polymerase family A palm" evidence="7">
    <location>
        <begin position="371"/>
        <end position="562"/>
    </location>
</feature>
<comment type="caution">
    <text evidence="8">The sequence shown here is derived from an EMBL/GenBank/DDBJ whole genome shotgun (WGS) entry which is preliminary data.</text>
</comment>
<evidence type="ECO:0000256" key="2">
    <source>
        <dbReference type="ARBA" id="ARBA00012417"/>
    </source>
</evidence>
<dbReference type="InterPro" id="IPR036397">
    <property type="entry name" value="RNaseH_sf"/>
</dbReference>
<evidence type="ECO:0000256" key="3">
    <source>
        <dbReference type="ARBA" id="ARBA00020311"/>
    </source>
</evidence>
<name>A0A4R2JRF6_9PSEU</name>
<proteinExistence type="inferred from homology"/>
<keyword evidence="9" id="KW-1185">Reference proteome</keyword>
<dbReference type="Proteomes" id="UP000295680">
    <property type="component" value="Unassembled WGS sequence"/>
</dbReference>
<comment type="catalytic activity">
    <reaction evidence="5">
        <text>DNA(n) + a 2'-deoxyribonucleoside 5'-triphosphate = DNA(n+1) + diphosphate</text>
        <dbReference type="Rhea" id="RHEA:22508"/>
        <dbReference type="Rhea" id="RHEA-COMP:17339"/>
        <dbReference type="Rhea" id="RHEA-COMP:17340"/>
        <dbReference type="ChEBI" id="CHEBI:33019"/>
        <dbReference type="ChEBI" id="CHEBI:61560"/>
        <dbReference type="ChEBI" id="CHEBI:173112"/>
        <dbReference type="EC" id="2.7.7.7"/>
    </reaction>
</comment>
<dbReference type="SUPFAM" id="SSF56672">
    <property type="entry name" value="DNA/RNA polymerases"/>
    <property type="match status" value="1"/>
</dbReference>
<dbReference type="GO" id="GO:0006302">
    <property type="term" value="P:double-strand break repair"/>
    <property type="evidence" value="ECO:0007669"/>
    <property type="project" value="TreeGrafter"/>
</dbReference>
<evidence type="ECO:0000259" key="6">
    <source>
        <dbReference type="SMART" id="SM00474"/>
    </source>
</evidence>
<dbReference type="AlphaFoldDB" id="A0A4R2JRF6"/>
<reference evidence="8 9" key="1">
    <citation type="submission" date="2019-03" db="EMBL/GenBank/DDBJ databases">
        <title>Genomic Encyclopedia of Type Strains, Phase IV (KMG-IV): sequencing the most valuable type-strain genomes for metagenomic binning, comparative biology and taxonomic classification.</title>
        <authorList>
            <person name="Goeker M."/>
        </authorList>
    </citation>
    <scope>NUCLEOTIDE SEQUENCE [LARGE SCALE GENOMIC DNA]</scope>
    <source>
        <strain evidence="8 9">DSM 45934</strain>
    </source>
</reference>
<evidence type="ECO:0000313" key="9">
    <source>
        <dbReference type="Proteomes" id="UP000295680"/>
    </source>
</evidence>
<comment type="similarity">
    <text evidence="1">Belongs to the DNA polymerase type-A family.</text>
</comment>
<evidence type="ECO:0000313" key="8">
    <source>
        <dbReference type="EMBL" id="TCO56765.1"/>
    </source>
</evidence>
<dbReference type="GO" id="GO:0003677">
    <property type="term" value="F:DNA binding"/>
    <property type="evidence" value="ECO:0007669"/>
    <property type="project" value="InterPro"/>
</dbReference>
<dbReference type="Gene3D" id="3.30.420.10">
    <property type="entry name" value="Ribonuclease H-like superfamily/Ribonuclease H"/>
    <property type="match status" value="1"/>
</dbReference>
<dbReference type="EMBL" id="SLWS01000006">
    <property type="protein sequence ID" value="TCO56765.1"/>
    <property type="molecule type" value="Genomic_DNA"/>
</dbReference>
<keyword evidence="4" id="KW-0235">DNA replication</keyword>
<sequence>MQQHHHTVAGDQVTINVVQGDDDLSGFRDFVRRHLRALAVDTETTGLDIYSATHKLRLVQFGTPREAWVLPVERGGQIQEDARRALRGLGRLVIHNAPYDLQVIERHLGIPMEELWPKVRDTKILAHLVDPRGQDEGGIGHGLEALTRHHIDPEVADGVKGLMARLAKEYKTTKARIWSKVDIKDLEYTLYAGMDTILTARLAQLLAPLVPHSARPLIDFEHRIAEVCSYMERTGFLLDVDYTMELSARLAGEEMAATEIAKRFGCDNVNSTEQVADILEHRGVEITGRTPTGRRQVDKTLLATLAAQGDEFALAVQDAKKARKWRTTWVDGFLAGMDPAGRCHASINSLRARTARMSITGIPAQTLPAGDYLIRRCFVAEDGHRVASVDYKGQELRVLAALSGDRTMIKAFAEDANLHLLTARAAFGPEVLKDTKEYKAGKMTNFARVFGGGAKTVSEQAGIPLATAKAVVEAFDKRYPGVGARSRKLQHTAARHGYITTPTGRRLPVDPARAYSALNYEIQSTSRDVTCRGLLRLHKAGYTPYLRLPIHDEVIASLPERHAERGARDIARLMAERMGAVHIDTDHEIGLRSWGSLYGADY</sequence>
<dbReference type="GO" id="GO:0006261">
    <property type="term" value="P:DNA-templated DNA replication"/>
    <property type="evidence" value="ECO:0007669"/>
    <property type="project" value="InterPro"/>
</dbReference>
<dbReference type="InterPro" id="IPR043502">
    <property type="entry name" value="DNA/RNA_pol_sf"/>
</dbReference>
<dbReference type="Gene3D" id="1.20.1060.10">
    <property type="entry name" value="Taq DNA Polymerase, Chain T, domain 4"/>
    <property type="match status" value="1"/>
</dbReference>
<dbReference type="OrthoDB" id="5196455at2"/>
<dbReference type="Gene3D" id="1.10.150.20">
    <property type="entry name" value="5' to 3' exonuclease, C-terminal subdomain"/>
    <property type="match status" value="1"/>
</dbReference>
<evidence type="ECO:0000256" key="4">
    <source>
        <dbReference type="ARBA" id="ARBA00022705"/>
    </source>
</evidence>
<dbReference type="PRINTS" id="PR00868">
    <property type="entry name" value="DNAPOLI"/>
</dbReference>
<dbReference type="InterPro" id="IPR002562">
    <property type="entry name" value="3'-5'_exonuclease_dom"/>
</dbReference>
<accession>A0A4R2JRF6</accession>
<dbReference type="Pfam" id="PF01612">
    <property type="entry name" value="DNA_pol_A_exo1"/>
    <property type="match status" value="1"/>
</dbReference>
<evidence type="ECO:0000256" key="1">
    <source>
        <dbReference type="ARBA" id="ARBA00007705"/>
    </source>
</evidence>
<feature type="domain" description="3'-5' exonuclease" evidence="6">
    <location>
        <begin position="15"/>
        <end position="211"/>
    </location>
</feature>
<evidence type="ECO:0000256" key="5">
    <source>
        <dbReference type="ARBA" id="ARBA00049244"/>
    </source>
</evidence>
<dbReference type="EC" id="2.7.7.7" evidence="2"/>
<dbReference type="GO" id="GO:0008408">
    <property type="term" value="F:3'-5' exonuclease activity"/>
    <property type="evidence" value="ECO:0007669"/>
    <property type="project" value="InterPro"/>
</dbReference>
<dbReference type="RefSeq" id="WP_132120306.1">
    <property type="nucleotide sequence ID" value="NZ_SLWS01000006.1"/>
</dbReference>
<dbReference type="GO" id="GO:0003887">
    <property type="term" value="F:DNA-directed DNA polymerase activity"/>
    <property type="evidence" value="ECO:0007669"/>
    <property type="project" value="UniProtKB-EC"/>
</dbReference>
<dbReference type="InterPro" id="IPR002298">
    <property type="entry name" value="DNA_polymerase_A"/>
</dbReference>
<dbReference type="PANTHER" id="PTHR10133">
    <property type="entry name" value="DNA POLYMERASE I"/>
    <property type="match status" value="1"/>
</dbReference>
<evidence type="ECO:0000259" key="7">
    <source>
        <dbReference type="SMART" id="SM00482"/>
    </source>
</evidence>
<dbReference type="InterPro" id="IPR012337">
    <property type="entry name" value="RNaseH-like_sf"/>
</dbReference>
<dbReference type="SUPFAM" id="SSF53098">
    <property type="entry name" value="Ribonuclease H-like"/>
    <property type="match status" value="1"/>
</dbReference>
<gene>
    <name evidence="8" type="ORF">EV192_106240</name>
</gene>
<protein>
    <recommendedName>
        <fullName evidence="3">DNA polymerase I</fullName>
        <ecNumber evidence="2">2.7.7.7</ecNumber>
    </recommendedName>
</protein>
<dbReference type="Pfam" id="PF00476">
    <property type="entry name" value="DNA_pol_A"/>
    <property type="match status" value="1"/>
</dbReference>
<dbReference type="SMART" id="SM00474">
    <property type="entry name" value="35EXOc"/>
    <property type="match status" value="1"/>
</dbReference>
<organism evidence="8 9">
    <name type="scientific">Actinocrispum wychmicini</name>
    <dbReference type="NCBI Taxonomy" id="1213861"/>
    <lineage>
        <taxon>Bacteria</taxon>
        <taxon>Bacillati</taxon>
        <taxon>Actinomycetota</taxon>
        <taxon>Actinomycetes</taxon>
        <taxon>Pseudonocardiales</taxon>
        <taxon>Pseudonocardiaceae</taxon>
        <taxon>Actinocrispum</taxon>
    </lineage>
</organism>
<dbReference type="PANTHER" id="PTHR10133:SF27">
    <property type="entry name" value="DNA POLYMERASE NU"/>
    <property type="match status" value="1"/>
</dbReference>